<dbReference type="PRINTS" id="PR00465">
    <property type="entry name" value="EP450IV"/>
</dbReference>
<evidence type="ECO:0008006" key="10">
    <source>
        <dbReference type="Google" id="ProtNLM"/>
    </source>
</evidence>
<evidence type="ECO:0000256" key="3">
    <source>
        <dbReference type="ARBA" id="ARBA00022617"/>
    </source>
</evidence>
<keyword evidence="7" id="KW-0812">Transmembrane</keyword>
<protein>
    <recommendedName>
        <fullName evidence="10">Cytochrome P450</fullName>
    </recommendedName>
</protein>
<evidence type="ECO:0000256" key="1">
    <source>
        <dbReference type="ARBA" id="ARBA00001971"/>
    </source>
</evidence>
<feature type="transmembrane region" description="Helical" evidence="7">
    <location>
        <begin position="12"/>
        <end position="34"/>
    </location>
</feature>
<keyword evidence="7" id="KW-0472">Membrane</keyword>
<keyword evidence="9" id="KW-1185">Reference proteome</keyword>
<dbReference type="InterPro" id="IPR036396">
    <property type="entry name" value="Cyt_P450_sf"/>
</dbReference>
<evidence type="ECO:0000313" key="8">
    <source>
        <dbReference type="EMBL" id="CAK7236544.1"/>
    </source>
</evidence>
<dbReference type="InterPro" id="IPR050121">
    <property type="entry name" value="Cytochrome_P450_monoxygenase"/>
</dbReference>
<dbReference type="CDD" id="cd11059">
    <property type="entry name" value="CYP_fungal"/>
    <property type="match status" value="1"/>
</dbReference>
<keyword evidence="3" id="KW-0349">Heme</keyword>
<keyword evidence="6" id="KW-0560">Oxidoreductase</keyword>
<proteinExistence type="inferred from homology"/>
<evidence type="ECO:0000256" key="6">
    <source>
        <dbReference type="ARBA" id="ARBA00023033"/>
    </source>
</evidence>
<dbReference type="SUPFAM" id="SSF48264">
    <property type="entry name" value="Cytochrome P450"/>
    <property type="match status" value="1"/>
</dbReference>
<evidence type="ECO:0000256" key="4">
    <source>
        <dbReference type="ARBA" id="ARBA00022723"/>
    </source>
</evidence>
<dbReference type="PANTHER" id="PTHR24305:SF164">
    <property type="entry name" value="P450, PUTATIVE (EUROFUNG)-RELATED"/>
    <property type="match status" value="1"/>
</dbReference>
<dbReference type="PANTHER" id="PTHR24305">
    <property type="entry name" value="CYTOCHROME P450"/>
    <property type="match status" value="1"/>
</dbReference>
<dbReference type="EMBL" id="CAWUHD010000165">
    <property type="protein sequence ID" value="CAK7236544.1"/>
    <property type="molecule type" value="Genomic_DNA"/>
</dbReference>
<keyword evidence="5" id="KW-0408">Iron</keyword>
<sequence>MALQPNSLLETASSFITASYVAGLLILLPLLYVVSRALRSPLRRIPGPPISLFTSAVLRYHELRCHRTTYVHALHKRYGPVVRLAPDEVSFSSAAAVKDIYNTAGSGYDKTDFYDLFTVYGRRTMFTTLDKETHARRRRILADRYANSSIMRGPALAGIEERSQHFAELCKNATGALHAYAFDCVTHHLFHPYGTDSLRKESDAEIMREVTFDDSIQNRLVSFYSPALYAVVKPVLALFAKPRETPLADDFVLDTAAKTDAAHFTLLARMHEKQQPYPPSTVDEESGKKPVPAGGFDALDSAAESLDHMAAGIDTTGDALCFLMWELSMPRSLHFQERLRRELLDNVAKGADALPFDRLPFLDAVIMEGLRCFPAIPMSLPRVVPGLQWGRTPRADQQQQANGRFIDGFFLPAGTVVSSQAYSVHRMDSTVFPDPDIFNPDRWLASDGDADRKRSFFAFASGGRGCIGKHLALVEMKILMRDVYSRFATAPDITMTQESMEMSDQLISSRPLGQRCLLQFVPLAEVSP</sequence>
<keyword evidence="7" id="KW-1133">Transmembrane helix</keyword>
<keyword evidence="4" id="KW-0479">Metal-binding</keyword>
<comment type="caution">
    <text evidence="8">The sequence shown here is derived from an EMBL/GenBank/DDBJ whole genome shotgun (WGS) entry which is preliminary data.</text>
</comment>
<name>A0ABP0CWM6_9PEZI</name>
<evidence type="ECO:0000313" key="9">
    <source>
        <dbReference type="Proteomes" id="UP001642482"/>
    </source>
</evidence>
<evidence type="ECO:0000256" key="2">
    <source>
        <dbReference type="ARBA" id="ARBA00010617"/>
    </source>
</evidence>
<dbReference type="Proteomes" id="UP001642482">
    <property type="component" value="Unassembled WGS sequence"/>
</dbReference>
<dbReference type="PRINTS" id="PR00385">
    <property type="entry name" value="P450"/>
</dbReference>
<dbReference type="Gene3D" id="1.10.630.10">
    <property type="entry name" value="Cytochrome P450"/>
    <property type="match status" value="1"/>
</dbReference>
<comment type="similarity">
    <text evidence="2">Belongs to the cytochrome P450 family.</text>
</comment>
<dbReference type="Pfam" id="PF00067">
    <property type="entry name" value="p450"/>
    <property type="match status" value="1"/>
</dbReference>
<organism evidence="8 9">
    <name type="scientific">Sporothrix eucalyptigena</name>
    <dbReference type="NCBI Taxonomy" id="1812306"/>
    <lineage>
        <taxon>Eukaryota</taxon>
        <taxon>Fungi</taxon>
        <taxon>Dikarya</taxon>
        <taxon>Ascomycota</taxon>
        <taxon>Pezizomycotina</taxon>
        <taxon>Sordariomycetes</taxon>
        <taxon>Sordariomycetidae</taxon>
        <taxon>Ophiostomatales</taxon>
        <taxon>Ophiostomataceae</taxon>
        <taxon>Sporothrix</taxon>
    </lineage>
</organism>
<dbReference type="InterPro" id="IPR002403">
    <property type="entry name" value="Cyt_P450_E_grp-IV"/>
</dbReference>
<keyword evidence="6" id="KW-0503">Monooxygenase</keyword>
<gene>
    <name evidence="8" type="ORF">SEUCBS140593_009654</name>
</gene>
<reference evidence="8 9" key="1">
    <citation type="submission" date="2024-01" db="EMBL/GenBank/DDBJ databases">
        <authorList>
            <person name="Allen C."/>
            <person name="Tagirdzhanova G."/>
        </authorList>
    </citation>
    <scope>NUCLEOTIDE SEQUENCE [LARGE SCALE GENOMIC DNA]</scope>
</reference>
<dbReference type="InterPro" id="IPR001128">
    <property type="entry name" value="Cyt_P450"/>
</dbReference>
<accession>A0ABP0CWM6</accession>
<evidence type="ECO:0000256" key="7">
    <source>
        <dbReference type="SAM" id="Phobius"/>
    </source>
</evidence>
<evidence type="ECO:0000256" key="5">
    <source>
        <dbReference type="ARBA" id="ARBA00023004"/>
    </source>
</evidence>
<comment type="cofactor">
    <cofactor evidence="1">
        <name>heme</name>
        <dbReference type="ChEBI" id="CHEBI:30413"/>
    </cofactor>
</comment>